<proteinExistence type="predicted"/>
<protein>
    <submittedName>
        <fullName evidence="1">Uncharacterized protein</fullName>
    </submittedName>
</protein>
<dbReference type="EMBL" id="MU069661">
    <property type="protein sequence ID" value="KAF5836410.1"/>
    <property type="molecule type" value="Genomic_DNA"/>
</dbReference>
<sequence length="170" mass="18062">MVLLLLPHKYLLHLTKSRTVTSSSSAASSCSCIFSCPLLPALATRPPRPPCPLPLLPTLPAPLVPFAPSAPASCFWLRLPLPLAPALPCVPCLPLPFSCLVRWPPLAIPLGANCSSPWIPSPWSSHCAPSGKCCCCCCCCLTSGFALTMRSTAVSPTYFCKHTCKQSRDG</sequence>
<name>A0ABQ7GP91_DUNSA</name>
<dbReference type="Proteomes" id="UP000815325">
    <property type="component" value="Unassembled WGS sequence"/>
</dbReference>
<organism evidence="1 2">
    <name type="scientific">Dunaliella salina</name>
    <name type="common">Green alga</name>
    <name type="synonym">Protococcus salinus</name>
    <dbReference type="NCBI Taxonomy" id="3046"/>
    <lineage>
        <taxon>Eukaryota</taxon>
        <taxon>Viridiplantae</taxon>
        <taxon>Chlorophyta</taxon>
        <taxon>core chlorophytes</taxon>
        <taxon>Chlorophyceae</taxon>
        <taxon>CS clade</taxon>
        <taxon>Chlamydomonadales</taxon>
        <taxon>Dunaliellaceae</taxon>
        <taxon>Dunaliella</taxon>
    </lineage>
</organism>
<keyword evidence="2" id="KW-1185">Reference proteome</keyword>
<gene>
    <name evidence="1" type="ORF">DUNSADRAFT_5980</name>
</gene>
<evidence type="ECO:0000313" key="2">
    <source>
        <dbReference type="Proteomes" id="UP000815325"/>
    </source>
</evidence>
<accession>A0ABQ7GP91</accession>
<evidence type="ECO:0000313" key="1">
    <source>
        <dbReference type="EMBL" id="KAF5836410.1"/>
    </source>
</evidence>
<reference evidence="1" key="1">
    <citation type="submission" date="2017-08" db="EMBL/GenBank/DDBJ databases">
        <authorList>
            <person name="Polle J.E."/>
            <person name="Barry K."/>
            <person name="Cushman J."/>
            <person name="Schmutz J."/>
            <person name="Tran D."/>
            <person name="Hathwaick L.T."/>
            <person name="Yim W.C."/>
            <person name="Jenkins J."/>
            <person name="Mckie-Krisberg Z.M."/>
            <person name="Prochnik S."/>
            <person name="Lindquist E."/>
            <person name="Dockter R.B."/>
            <person name="Adam C."/>
            <person name="Molina H."/>
            <person name="Bunkerborg J."/>
            <person name="Jin E."/>
            <person name="Buchheim M."/>
            <person name="Magnuson J."/>
        </authorList>
    </citation>
    <scope>NUCLEOTIDE SEQUENCE</scope>
    <source>
        <strain evidence="1">CCAP 19/18</strain>
    </source>
</reference>
<comment type="caution">
    <text evidence="1">The sequence shown here is derived from an EMBL/GenBank/DDBJ whole genome shotgun (WGS) entry which is preliminary data.</text>
</comment>